<reference evidence="2" key="1">
    <citation type="journal article" date="2022" name="bioRxiv">
        <title>Sequencing and chromosome-scale assembly of the giantPleurodeles waltlgenome.</title>
        <authorList>
            <person name="Brown T."/>
            <person name="Elewa A."/>
            <person name="Iarovenko S."/>
            <person name="Subramanian E."/>
            <person name="Araus A.J."/>
            <person name="Petzold A."/>
            <person name="Susuki M."/>
            <person name="Suzuki K.-i.T."/>
            <person name="Hayashi T."/>
            <person name="Toyoda A."/>
            <person name="Oliveira C."/>
            <person name="Osipova E."/>
            <person name="Leigh N.D."/>
            <person name="Simon A."/>
            <person name="Yun M.H."/>
        </authorList>
    </citation>
    <scope>NUCLEOTIDE SEQUENCE</scope>
    <source>
        <strain evidence="2">20211129_DDA</strain>
        <tissue evidence="2">Liver</tissue>
    </source>
</reference>
<evidence type="ECO:0000256" key="1">
    <source>
        <dbReference type="SAM" id="MobiDB-lite"/>
    </source>
</evidence>
<evidence type="ECO:0000313" key="3">
    <source>
        <dbReference type="Proteomes" id="UP001066276"/>
    </source>
</evidence>
<name>A0AAV7WM78_PLEWA</name>
<sequence length="118" mass="13656">MQKRLEDQTHQSASQVQSPRADRGCPKHTPDGINLTNLPRLRAKRRRQHCLEVYGAVKAYQKQTQTIDVNWLTVASRLLAHRLRTQATGRRVAELRLPDGTLTCQEGLIHHQFERFYS</sequence>
<accession>A0AAV7WM78</accession>
<proteinExistence type="predicted"/>
<gene>
    <name evidence="2" type="ORF">NDU88_001285</name>
</gene>
<dbReference type="EMBL" id="JANPWB010000001">
    <property type="protein sequence ID" value="KAJ1213653.1"/>
    <property type="molecule type" value="Genomic_DNA"/>
</dbReference>
<feature type="compositionally biased region" description="Basic and acidic residues" evidence="1">
    <location>
        <begin position="20"/>
        <end position="30"/>
    </location>
</feature>
<protein>
    <submittedName>
        <fullName evidence="2">Uncharacterized protein</fullName>
    </submittedName>
</protein>
<comment type="caution">
    <text evidence="2">The sequence shown here is derived from an EMBL/GenBank/DDBJ whole genome shotgun (WGS) entry which is preliminary data.</text>
</comment>
<feature type="region of interest" description="Disordered" evidence="1">
    <location>
        <begin position="1"/>
        <end position="36"/>
    </location>
</feature>
<keyword evidence="3" id="KW-1185">Reference proteome</keyword>
<dbReference type="Proteomes" id="UP001066276">
    <property type="component" value="Chromosome 1_1"/>
</dbReference>
<evidence type="ECO:0000313" key="2">
    <source>
        <dbReference type="EMBL" id="KAJ1213653.1"/>
    </source>
</evidence>
<dbReference type="AlphaFoldDB" id="A0AAV7WM78"/>
<organism evidence="2 3">
    <name type="scientific">Pleurodeles waltl</name>
    <name type="common">Iberian ribbed newt</name>
    <dbReference type="NCBI Taxonomy" id="8319"/>
    <lineage>
        <taxon>Eukaryota</taxon>
        <taxon>Metazoa</taxon>
        <taxon>Chordata</taxon>
        <taxon>Craniata</taxon>
        <taxon>Vertebrata</taxon>
        <taxon>Euteleostomi</taxon>
        <taxon>Amphibia</taxon>
        <taxon>Batrachia</taxon>
        <taxon>Caudata</taxon>
        <taxon>Salamandroidea</taxon>
        <taxon>Salamandridae</taxon>
        <taxon>Pleurodelinae</taxon>
        <taxon>Pleurodeles</taxon>
    </lineage>
</organism>